<evidence type="ECO:0000256" key="2">
    <source>
        <dbReference type="ARBA" id="ARBA00023268"/>
    </source>
</evidence>
<dbReference type="RefSeq" id="XP_031788863.1">
    <property type="nucleotide sequence ID" value="XM_031933003.1"/>
</dbReference>
<dbReference type="InterPro" id="IPR012337">
    <property type="entry name" value="RNaseH-like_sf"/>
</dbReference>
<dbReference type="Gene3D" id="3.30.70.270">
    <property type="match status" value="2"/>
</dbReference>
<dbReference type="FunFam" id="3.30.420.10:FF:000063">
    <property type="entry name" value="Retrovirus-related Pol polyprotein from transposon 297-like Protein"/>
    <property type="match status" value="1"/>
</dbReference>
<dbReference type="InterPro" id="IPR050951">
    <property type="entry name" value="Retrovirus_Pol_polyprotein"/>
</dbReference>
<evidence type="ECO:0000256" key="1">
    <source>
        <dbReference type="ARBA" id="ARBA00012493"/>
    </source>
</evidence>
<dbReference type="Pfam" id="PF00078">
    <property type="entry name" value="RVT_1"/>
    <property type="match status" value="1"/>
</dbReference>
<dbReference type="InterPro" id="IPR041588">
    <property type="entry name" value="Integrase_H2C2"/>
</dbReference>
<keyword evidence="2" id="KW-0511">Multifunctional enzyme</keyword>
<dbReference type="PROSITE" id="PS50994">
    <property type="entry name" value="INTEGRASE"/>
    <property type="match status" value="1"/>
</dbReference>
<dbReference type="CDD" id="cd09274">
    <property type="entry name" value="RNase_HI_RT_Ty3"/>
    <property type="match status" value="1"/>
</dbReference>
<dbReference type="Gene3D" id="3.30.420.10">
    <property type="entry name" value="Ribonuclease H-like superfamily/Ribonuclease H"/>
    <property type="match status" value="1"/>
</dbReference>
<dbReference type="FunFam" id="3.30.70.270:FF:000020">
    <property type="entry name" value="Transposon Tf2-6 polyprotein-like Protein"/>
    <property type="match status" value="1"/>
</dbReference>
<evidence type="ECO:0000256" key="3">
    <source>
        <dbReference type="SAM" id="MobiDB-lite"/>
    </source>
</evidence>
<dbReference type="InterPro" id="IPR036397">
    <property type="entry name" value="RNaseH_sf"/>
</dbReference>
<feature type="region of interest" description="Disordered" evidence="3">
    <location>
        <begin position="281"/>
        <end position="308"/>
    </location>
</feature>
<dbReference type="KEGG" id="nvi:116417887"/>
<dbReference type="SUPFAM" id="SSF53098">
    <property type="entry name" value="Ribonuclease H-like"/>
    <property type="match status" value="1"/>
</dbReference>
<sequence>MSDGQQTKVLVGWVYNLRKDQVEEELKKRNVDFDENSNLNELRKLLAQTLRSEKNLQDEQVDQKEENPSHENVHEETETESSHSDTESEMSDTPKLEFRLDKGDWETFADRLEVYFLAKGTVDNKKVATALTKFDEEAFKLLKSLCAPKKPIELTYEELTKMMKEQLNPAPSEVMERCNFNRAKQEQTESIADFAARLKKLALNCNFKDQLQTALRDQLVCGLKDHETRVELFKKTSLTFDTAFTEAVAREKAVQNAEGSQKALQNRDSQQRTVFAFRQTNQGHGHNNQNSKQSSQQQNRSSGQQKQQATSQRGSYVCYCCDYVENVLKPVGSLENLQVTLNDKTLKLGCFVLPGKGPPLIGRQWLAAFGLWPLMANSTNSISLNKIQDCNIPSIREQLVIEFKLLFGDTPGLFNKGKLKIYLKENAKPIALKARHVAYAMKPLVEDEISRLVRLGHLVPVESSEWATPIVIVNKSDNTIRICGDYKLSINEYIIVNKHPLPRIEDVFAAMQGGKKFTELDLAHAYMQFEVEESSQQYLTIATHLGLYRYTKMPEGISTCPGDFQTFIENTIRGVKNTIAYLDNIYVTGSTDEEHLENLKQVCTRLQESGFAIDKDGLHKSSSKVKAIVEAPKPENAKQLLSILGLINFYERFLEHRSDKLKPLYDCANSKEFFWSEACDNAFKVIKEELISPRVLAHYDPNEQLVLACDASDYGLSAILSHKYKDGSERPIAYAAKRIPKKEMHRAIIDKEAAAIVFGFKKFYDYIFGKEIILRTDHEPLKRIFGPKTGIPLTATSSLQRWAYLLSGFKYKIEHIKSKDNGNCDALSRLPIEDDSDVFESNYTAINYITSELDILDSNAIAAETKSCKVLSKIMMYITSDWPSYDKLTDHEKKYYSKRTEFFVDENCILWGHRVVVPMSLQPFVLKELHLSHLGIVKIKMLARSYVWWPGIDNDIEQLVNSCKVCLEERKKPPNIPLTPWPWPNKAWSRIHCDFLGPFMGHMYLVVIDAHSKWPEVIDFHNNTKAEKLISKFRDIFARHGLANHIVTDNGPQFTSDLFQNYLKKLGIKHTFSPPYHPATNGAAENFVGIFKDKVNKIVKGGRALEDAINIFLFDYRSVSHSTTGKSPAFLMTKREMRTRFDSLRPRTENTVYEKQHAQIVQRKGSRRVSLEEGDTIMIDNYGKGDKKIEGTIVKQLSPSTYDVQIKPDKICKRHADQIISVAPGKKTVRRSKRLKNKCKVSS</sequence>
<dbReference type="OrthoDB" id="7696944at2759"/>
<proteinExistence type="predicted"/>
<dbReference type="GO" id="GO:0015074">
    <property type="term" value="P:DNA integration"/>
    <property type="evidence" value="ECO:0007669"/>
    <property type="project" value="InterPro"/>
</dbReference>
<dbReference type="PANTHER" id="PTHR37984">
    <property type="entry name" value="PROTEIN CBG26694"/>
    <property type="match status" value="1"/>
</dbReference>
<dbReference type="Gene3D" id="3.10.10.10">
    <property type="entry name" value="HIV Type 1 Reverse Transcriptase, subunit A, domain 1"/>
    <property type="match status" value="1"/>
</dbReference>
<keyword evidence="6" id="KW-1185">Reference proteome</keyword>
<dbReference type="Proteomes" id="UP000002358">
    <property type="component" value="Unassembled WGS sequence"/>
</dbReference>
<dbReference type="SUPFAM" id="SSF56672">
    <property type="entry name" value="DNA/RNA polymerases"/>
    <property type="match status" value="1"/>
</dbReference>
<dbReference type="GO" id="GO:0003964">
    <property type="term" value="F:RNA-directed DNA polymerase activity"/>
    <property type="evidence" value="ECO:0007669"/>
    <property type="project" value="UniProtKB-EC"/>
</dbReference>
<name>A0A7M7QK31_NASVI</name>
<evidence type="ECO:0000313" key="6">
    <source>
        <dbReference type="Proteomes" id="UP000002358"/>
    </source>
</evidence>
<dbReference type="Pfam" id="PF17919">
    <property type="entry name" value="RT_RNaseH_2"/>
    <property type="match status" value="1"/>
</dbReference>
<dbReference type="InParanoid" id="A0A7M7QK31"/>
<dbReference type="EnsemblMetazoa" id="XM_031933003">
    <property type="protein sequence ID" value="XP_031788863"/>
    <property type="gene ID" value="LOC116417887"/>
</dbReference>
<dbReference type="GO" id="GO:0003676">
    <property type="term" value="F:nucleic acid binding"/>
    <property type="evidence" value="ECO:0007669"/>
    <property type="project" value="InterPro"/>
</dbReference>
<dbReference type="AlphaFoldDB" id="A0A7M7QK31"/>
<evidence type="ECO:0000259" key="4">
    <source>
        <dbReference type="PROSITE" id="PS50994"/>
    </source>
</evidence>
<dbReference type="InterPro" id="IPR000477">
    <property type="entry name" value="RT_dom"/>
</dbReference>
<dbReference type="InterPro" id="IPR043502">
    <property type="entry name" value="DNA/RNA_pol_sf"/>
</dbReference>
<feature type="region of interest" description="Disordered" evidence="3">
    <location>
        <begin position="53"/>
        <end position="93"/>
    </location>
</feature>
<dbReference type="SMR" id="A0A7M7QK31"/>
<feature type="domain" description="Integrase catalytic" evidence="4">
    <location>
        <begin position="976"/>
        <end position="1136"/>
    </location>
</feature>
<dbReference type="InterPro" id="IPR001584">
    <property type="entry name" value="Integrase_cat-core"/>
</dbReference>
<dbReference type="FunFam" id="1.10.340.70:FF:000003">
    <property type="entry name" value="Protein CBG25708"/>
    <property type="match status" value="1"/>
</dbReference>
<dbReference type="PANTHER" id="PTHR37984:SF5">
    <property type="entry name" value="PROTEIN NYNRIN-LIKE"/>
    <property type="match status" value="1"/>
</dbReference>
<dbReference type="Pfam" id="PF17921">
    <property type="entry name" value="Integrase_H2C2"/>
    <property type="match status" value="1"/>
</dbReference>
<dbReference type="EC" id="2.7.7.49" evidence="1"/>
<dbReference type="Pfam" id="PF00665">
    <property type="entry name" value="rve"/>
    <property type="match status" value="1"/>
</dbReference>
<evidence type="ECO:0000313" key="5">
    <source>
        <dbReference type="EnsemblMetazoa" id="XP_031788863"/>
    </source>
</evidence>
<organism evidence="5 6">
    <name type="scientific">Nasonia vitripennis</name>
    <name type="common">Parasitic wasp</name>
    <dbReference type="NCBI Taxonomy" id="7425"/>
    <lineage>
        <taxon>Eukaryota</taxon>
        <taxon>Metazoa</taxon>
        <taxon>Ecdysozoa</taxon>
        <taxon>Arthropoda</taxon>
        <taxon>Hexapoda</taxon>
        <taxon>Insecta</taxon>
        <taxon>Pterygota</taxon>
        <taxon>Neoptera</taxon>
        <taxon>Endopterygota</taxon>
        <taxon>Hymenoptera</taxon>
        <taxon>Apocrita</taxon>
        <taxon>Proctotrupomorpha</taxon>
        <taxon>Chalcidoidea</taxon>
        <taxon>Pteromalidae</taxon>
        <taxon>Pteromalinae</taxon>
        <taxon>Nasonia</taxon>
    </lineage>
</organism>
<dbReference type="CDD" id="cd01647">
    <property type="entry name" value="RT_LTR"/>
    <property type="match status" value="1"/>
</dbReference>
<dbReference type="Gene3D" id="1.10.340.70">
    <property type="match status" value="1"/>
</dbReference>
<reference evidence="5" key="1">
    <citation type="submission" date="2021-01" db="UniProtKB">
        <authorList>
            <consortium name="EnsemblMetazoa"/>
        </authorList>
    </citation>
    <scope>IDENTIFICATION</scope>
</reference>
<dbReference type="InterPro" id="IPR043128">
    <property type="entry name" value="Rev_trsase/Diguanyl_cyclase"/>
</dbReference>
<protein>
    <recommendedName>
        <fullName evidence="1">RNA-directed DNA polymerase</fullName>
        <ecNumber evidence="1">2.7.7.49</ecNumber>
    </recommendedName>
</protein>
<dbReference type="InterPro" id="IPR041577">
    <property type="entry name" value="RT_RNaseH_2"/>
</dbReference>
<dbReference type="GO" id="GO:0042575">
    <property type="term" value="C:DNA polymerase complex"/>
    <property type="evidence" value="ECO:0007669"/>
    <property type="project" value="UniProtKB-ARBA"/>
</dbReference>
<accession>A0A7M7QK31</accession>
<dbReference type="GeneID" id="116417887"/>